<evidence type="ECO:0000313" key="2">
    <source>
        <dbReference type="Proteomes" id="UP000440578"/>
    </source>
</evidence>
<keyword evidence="2" id="KW-1185">Reference proteome</keyword>
<dbReference type="SUPFAM" id="SSF56436">
    <property type="entry name" value="C-type lectin-like"/>
    <property type="match status" value="1"/>
</dbReference>
<evidence type="ECO:0000313" key="1">
    <source>
        <dbReference type="EMBL" id="KAF0301542.1"/>
    </source>
</evidence>
<gene>
    <name evidence="1" type="ORF">FJT64_026197</name>
</gene>
<dbReference type="InterPro" id="IPR016186">
    <property type="entry name" value="C-type_lectin-like/link_sf"/>
</dbReference>
<dbReference type="OrthoDB" id="6340082at2759"/>
<organism evidence="1 2">
    <name type="scientific">Amphibalanus amphitrite</name>
    <name type="common">Striped barnacle</name>
    <name type="synonym">Balanus amphitrite</name>
    <dbReference type="NCBI Taxonomy" id="1232801"/>
    <lineage>
        <taxon>Eukaryota</taxon>
        <taxon>Metazoa</taxon>
        <taxon>Ecdysozoa</taxon>
        <taxon>Arthropoda</taxon>
        <taxon>Crustacea</taxon>
        <taxon>Multicrustacea</taxon>
        <taxon>Cirripedia</taxon>
        <taxon>Thoracica</taxon>
        <taxon>Thoracicalcarea</taxon>
        <taxon>Balanomorpha</taxon>
        <taxon>Balanoidea</taxon>
        <taxon>Balanidae</taxon>
        <taxon>Amphibalaninae</taxon>
        <taxon>Amphibalanus</taxon>
    </lineage>
</organism>
<evidence type="ECO:0008006" key="3">
    <source>
        <dbReference type="Google" id="ProtNLM"/>
    </source>
</evidence>
<dbReference type="EMBL" id="VIIS01001154">
    <property type="protein sequence ID" value="KAF0301542.1"/>
    <property type="molecule type" value="Genomic_DNA"/>
</dbReference>
<dbReference type="InterPro" id="IPR016187">
    <property type="entry name" value="CTDL_fold"/>
</dbReference>
<comment type="caution">
    <text evidence="1">The sequence shown here is derived from an EMBL/GenBank/DDBJ whole genome shotgun (WGS) entry which is preliminary data.</text>
</comment>
<accession>A0A6A4WFE9</accession>
<dbReference type="Gene3D" id="3.10.100.10">
    <property type="entry name" value="Mannose-Binding Protein A, subunit A"/>
    <property type="match status" value="1"/>
</dbReference>
<protein>
    <recommendedName>
        <fullName evidence="3">C-type lectin domain-containing protein</fullName>
    </recommendedName>
</protein>
<dbReference type="AlphaFoldDB" id="A0A6A4WFE9"/>
<proteinExistence type="predicted"/>
<dbReference type="Proteomes" id="UP000440578">
    <property type="component" value="Unassembled WGS sequence"/>
</dbReference>
<sequence length="226" mass="24212">MSRWPADREHDCSMTVSATSEISCGLRCEAHTPQQCSGFIYRPEDGTCRLFSGDCRGPAVNSSQQTTERYMARVVAPGSATDRCACPAGFSRCAGRCLQRLNTKVNYTTAESQCAALGAHVAVPRSDAENQCAVDTAVATVVWLGVLLVPGVDGQYTGVYTGADGCGPVPISHRWGREQPDIGPGIDRIILSAPGSGHWIDWHDNPASALWLPLCQLALDYQPDCP</sequence>
<dbReference type="CDD" id="cd00037">
    <property type="entry name" value="CLECT"/>
    <property type="match status" value="1"/>
</dbReference>
<name>A0A6A4WFE9_AMPAM</name>
<reference evidence="1 2" key="1">
    <citation type="submission" date="2019-07" db="EMBL/GenBank/DDBJ databases">
        <title>Draft genome assembly of a fouling barnacle, Amphibalanus amphitrite (Darwin, 1854): The first reference genome for Thecostraca.</title>
        <authorList>
            <person name="Kim W."/>
        </authorList>
    </citation>
    <scope>NUCLEOTIDE SEQUENCE [LARGE SCALE GENOMIC DNA]</scope>
    <source>
        <strain evidence="1">SNU_AA5</strain>
        <tissue evidence="1">Soma without cirri and trophi</tissue>
    </source>
</reference>